<keyword evidence="5" id="KW-1185">Reference proteome</keyword>
<evidence type="ECO:0000256" key="2">
    <source>
        <dbReference type="ARBA" id="ARBA00023002"/>
    </source>
</evidence>
<dbReference type="CDD" id="cd05233">
    <property type="entry name" value="SDR_c"/>
    <property type="match status" value="1"/>
</dbReference>
<dbReference type="Gene3D" id="3.40.50.720">
    <property type="entry name" value="NAD(P)-binding Rossmann-like Domain"/>
    <property type="match status" value="1"/>
</dbReference>
<sequence length="241" mass="25676">MRVALVTGAGSGVGRAVAVALAQEGFSVALVGRRREKLEETAALTGGRIFVGDASDPVAMERVLAELGPVSVLVNNAGVHNGFDKITESDPERWRQTLLTNVYAPYLLSRLCAPGMKALGWGRLIQVSSAAGFAPPDGPGADYILSKYTLNFFTRQLAAELVGSELSCCAIHPGEVKTEMWEDIKDFGGMPGWAELVERTGGDPPEKASELVCKIVAAPASETNGKFLWIEGGIQAPRFTW</sequence>
<dbReference type="Pfam" id="PF00106">
    <property type="entry name" value="adh_short"/>
    <property type="match status" value="1"/>
</dbReference>
<organism evidence="4 5">
    <name type="scientific">Armatimonas rosea</name>
    <dbReference type="NCBI Taxonomy" id="685828"/>
    <lineage>
        <taxon>Bacteria</taxon>
        <taxon>Bacillati</taxon>
        <taxon>Armatimonadota</taxon>
        <taxon>Armatimonadia</taxon>
        <taxon>Armatimonadales</taxon>
        <taxon>Armatimonadaceae</taxon>
        <taxon>Armatimonas</taxon>
    </lineage>
</organism>
<evidence type="ECO:0000313" key="5">
    <source>
        <dbReference type="Proteomes" id="UP000520814"/>
    </source>
</evidence>
<dbReference type="AlphaFoldDB" id="A0A7W9SM85"/>
<dbReference type="PRINTS" id="PR00081">
    <property type="entry name" value="GDHRDH"/>
</dbReference>
<comment type="similarity">
    <text evidence="1 3">Belongs to the short-chain dehydrogenases/reductases (SDR) family.</text>
</comment>
<dbReference type="PANTHER" id="PTHR42760:SF133">
    <property type="entry name" value="3-OXOACYL-[ACYL-CARRIER-PROTEIN] REDUCTASE"/>
    <property type="match status" value="1"/>
</dbReference>
<evidence type="ECO:0000256" key="1">
    <source>
        <dbReference type="ARBA" id="ARBA00006484"/>
    </source>
</evidence>
<name>A0A7W9SM85_ARMRO</name>
<dbReference type="InterPro" id="IPR002347">
    <property type="entry name" value="SDR_fam"/>
</dbReference>
<protein>
    <submittedName>
        <fullName evidence="4">3-oxoacyl-[acyl-carrier protein] reductase</fullName>
        <ecNumber evidence="4">1.1.1.100</ecNumber>
    </submittedName>
</protein>
<dbReference type="PRINTS" id="PR00080">
    <property type="entry name" value="SDRFAMILY"/>
</dbReference>
<dbReference type="Proteomes" id="UP000520814">
    <property type="component" value="Unassembled WGS sequence"/>
</dbReference>
<keyword evidence="2 4" id="KW-0560">Oxidoreductase</keyword>
<dbReference type="RefSeq" id="WP_184192136.1">
    <property type="nucleotide sequence ID" value="NZ_JACHGW010000001.1"/>
</dbReference>
<gene>
    <name evidence="4" type="ORF">HNQ39_000265</name>
</gene>
<dbReference type="PANTHER" id="PTHR42760">
    <property type="entry name" value="SHORT-CHAIN DEHYDROGENASES/REDUCTASES FAMILY MEMBER"/>
    <property type="match status" value="1"/>
</dbReference>
<dbReference type="EMBL" id="JACHGW010000001">
    <property type="protein sequence ID" value="MBB6048503.1"/>
    <property type="molecule type" value="Genomic_DNA"/>
</dbReference>
<accession>A0A7W9SM85</accession>
<dbReference type="EC" id="1.1.1.100" evidence="4"/>
<dbReference type="SUPFAM" id="SSF51735">
    <property type="entry name" value="NAD(P)-binding Rossmann-fold domains"/>
    <property type="match status" value="1"/>
</dbReference>
<evidence type="ECO:0000256" key="3">
    <source>
        <dbReference type="RuleBase" id="RU000363"/>
    </source>
</evidence>
<dbReference type="InterPro" id="IPR036291">
    <property type="entry name" value="NAD(P)-bd_dom_sf"/>
</dbReference>
<proteinExistence type="inferred from homology"/>
<comment type="caution">
    <text evidence="4">The sequence shown here is derived from an EMBL/GenBank/DDBJ whole genome shotgun (WGS) entry which is preliminary data.</text>
</comment>
<evidence type="ECO:0000313" key="4">
    <source>
        <dbReference type="EMBL" id="MBB6048503.1"/>
    </source>
</evidence>
<reference evidence="4 5" key="1">
    <citation type="submission" date="2020-08" db="EMBL/GenBank/DDBJ databases">
        <title>Genomic Encyclopedia of Type Strains, Phase IV (KMG-IV): sequencing the most valuable type-strain genomes for metagenomic binning, comparative biology and taxonomic classification.</title>
        <authorList>
            <person name="Goeker M."/>
        </authorList>
    </citation>
    <scope>NUCLEOTIDE SEQUENCE [LARGE SCALE GENOMIC DNA]</scope>
    <source>
        <strain evidence="4 5">DSM 23562</strain>
    </source>
</reference>
<dbReference type="GO" id="GO:0004316">
    <property type="term" value="F:3-oxoacyl-[acyl-carrier-protein] reductase (NADPH) activity"/>
    <property type="evidence" value="ECO:0007669"/>
    <property type="project" value="UniProtKB-EC"/>
</dbReference>